<name>A0A835J4K2_9ROSI</name>
<dbReference type="Pfam" id="PF26168">
    <property type="entry name" value="Glyco_transf_N"/>
    <property type="match status" value="1"/>
</dbReference>
<evidence type="ECO:0000313" key="4">
    <source>
        <dbReference type="Proteomes" id="UP000657918"/>
    </source>
</evidence>
<evidence type="ECO:0000313" key="3">
    <source>
        <dbReference type="EMBL" id="KAF9663418.1"/>
    </source>
</evidence>
<keyword evidence="4" id="KW-1185">Reference proteome</keyword>
<accession>A0A835J4K2</accession>
<feature type="domain" description="Glycosyltransferase N-terminal" evidence="2">
    <location>
        <begin position="13"/>
        <end position="72"/>
    </location>
</feature>
<dbReference type="AlphaFoldDB" id="A0A835J4K2"/>
<organism evidence="3 4">
    <name type="scientific">Salix dunnii</name>
    <dbReference type="NCBI Taxonomy" id="1413687"/>
    <lineage>
        <taxon>Eukaryota</taxon>
        <taxon>Viridiplantae</taxon>
        <taxon>Streptophyta</taxon>
        <taxon>Embryophyta</taxon>
        <taxon>Tracheophyta</taxon>
        <taxon>Spermatophyta</taxon>
        <taxon>Magnoliopsida</taxon>
        <taxon>eudicotyledons</taxon>
        <taxon>Gunneridae</taxon>
        <taxon>Pentapetalae</taxon>
        <taxon>rosids</taxon>
        <taxon>fabids</taxon>
        <taxon>Malpighiales</taxon>
        <taxon>Salicaceae</taxon>
        <taxon>Saliceae</taxon>
        <taxon>Salix</taxon>
    </lineage>
</organism>
<dbReference type="PANTHER" id="PTHR11926">
    <property type="entry name" value="GLUCOSYL/GLUCURONOSYL TRANSFERASES"/>
    <property type="match status" value="1"/>
</dbReference>
<dbReference type="InterPro" id="IPR058980">
    <property type="entry name" value="Glyco_transf_N"/>
</dbReference>
<reference evidence="3 4" key="1">
    <citation type="submission" date="2020-10" db="EMBL/GenBank/DDBJ databases">
        <title>Plant Genome Project.</title>
        <authorList>
            <person name="Zhang R.-G."/>
        </authorList>
    </citation>
    <scope>NUCLEOTIDE SEQUENCE [LARGE SCALE GENOMIC DNA]</scope>
    <source>
        <strain evidence="3">FAFU-HL-1</strain>
        <tissue evidence="3">Leaf</tissue>
    </source>
</reference>
<dbReference type="SUPFAM" id="SSF53756">
    <property type="entry name" value="UDP-Glycosyltransferase/glycogen phosphorylase"/>
    <property type="match status" value="1"/>
</dbReference>
<dbReference type="Gene3D" id="3.40.50.2000">
    <property type="entry name" value="Glycogen Phosphorylase B"/>
    <property type="match status" value="1"/>
</dbReference>
<dbReference type="OrthoDB" id="5835829at2759"/>
<sequence length="180" mass="20111">MGSPPKTTKAHAVCVPYPAQGHITPMFKVAKLLHQKGFHITFVNSEYNHRRLRKSRDGNSLDELPDFQFETIPDGLVDHIDADVTQDISFLCDSTSKACLVPFRKLLAKLNSSNVVPPVTCIVADSGMPFALEFKEELQIPVVSFWTSSACGTLAYAHYKHLVERGYIPLKGTYHECFSK</sequence>
<proteinExistence type="inferred from homology"/>
<comment type="similarity">
    <text evidence="1">Belongs to the UDP-glycosyltransferase family.</text>
</comment>
<evidence type="ECO:0000256" key="1">
    <source>
        <dbReference type="ARBA" id="ARBA00009995"/>
    </source>
</evidence>
<dbReference type="GO" id="GO:0080044">
    <property type="term" value="F:quercetin 7-O-glucosyltransferase activity"/>
    <property type="evidence" value="ECO:0007669"/>
    <property type="project" value="TreeGrafter"/>
</dbReference>
<comment type="caution">
    <text evidence="3">The sequence shown here is derived from an EMBL/GenBank/DDBJ whole genome shotgun (WGS) entry which is preliminary data.</text>
</comment>
<dbReference type="Proteomes" id="UP000657918">
    <property type="component" value="Unassembled WGS sequence"/>
</dbReference>
<gene>
    <name evidence="3" type="ORF">SADUNF_Sadunf17G0047900</name>
</gene>
<dbReference type="PANTHER" id="PTHR11926:SF1407">
    <property type="entry name" value="7-DEOXYLOGANETIN GLUCOSYLTRANSFERASE-LIKE"/>
    <property type="match status" value="1"/>
</dbReference>
<evidence type="ECO:0000259" key="2">
    <source>
        <dbReference type="Pfam" id="PF26168"/>
    </source>
</evidence>
<protein>
    <recommendedName>
        <fullName evidence="2">Glycosyltransferase N-terminal domain-containing protein</fullName>
    </recommendedName>
</protein>
<dbReference type="GO" id="GO:0080043">
    <property type="term" value="F:quercetin 3-O-glucosyltransferase activity"/>
    <property type="evidence" value="ECO:0007669"/>
    <property type="project" value="TreeGrafter"/>
</dbReference>
<dbReference type="EMBL" id="JADGMS010000017">
    <property type="protein sequence ID" value="KAF9663418.1"/>
    <property type="molecule type" value="Genomic_DNA"/>
</dbReference>